<evidence type="ECO:0000256" key="1">
    <source>
        <dbReference type="ARBA" id="ARBA00001946"/>
    </source>
</evidence>
<organism evidence="7 8">
    <name type="scientific">Agrococcus terreus</name>
    <dbReference type="NCBI Taxonomy" id="574649"/>
    <lineage>
        <taxon>Bacteria</taxon>
        <taxon>Bacillati</taxon>
        <taxon>Actinomycetota</taxon>
        <taxon>Actinomycetes</taxon>
        <taxon>Micrococcales</taxon>
        <taxon>Microbacteriaceae</taxon>
        <taxon>Agrococcus</taxon>
    </lineage>
</organism>
<feature type="binding site" evidence="5">
    <location>
        <position position="29"/>
    </location>
    <ligand>
        <name>substrate</name>
    </ligand>
</feature>
<feature type="binding site" evidence="5">
    <location>
        <position position="102"/>
    </location>
    <ligand>
        <name>Mg(2+)</name>
        <dbReference type="ChEBI" id="CHEBI:18420"/>
        <label>3</label>
    </ligand>
</feature>
<dbReference type="PANTHER" id="PTHR10286">
    <property type="entry name" value="INORGANIC PYROPHOSPHATASE"/>
    <property type="match status" value="1"/>
</dbReference>
<dbReference type="InterPro" id="IPR036649">
    <property type="entry name" value="Pyrophosphatase_sf"/>
</dbReference>
<dbReference type="PROSITE" id="PS00387">
    <property type="entry name" value="PPASE"/>
    <property type="match status" value="1"/>
</dbReference>
<feature type="binding site" evidence="5">
    <location>
        <position position="65"/>
    </location>
    <ligand>
        <name>Mg(2+)</name>
        <dbReference type="ChEBI" id="CHEBI:18420"/>
        <label>1</label>
    </ligand>
</feature>
<feature type="binding site" evidence="5">
    <location>
        <position position="43"/>
    </location>
    <ligand>
        <name>substrate</name>
    </ligand>
</feature>
<keyword evidence="2 5" id="KW-0479">Metal-binding</keyword>
<evidence type="ECO:0000313" key="8">
    <source>
        <dbReference type="Proteomes" id="UP000626982"/>
    </source>
</evidence>
<keyword evidence="8" id="KW-1185">Reference proteome</keyword>
<accession>A0ABQ2KBX2</accession>
<dbReference type="EC" id="3.6.1.1" evidence="5"/>
<protein>
    <recommendedName>
        <fullName evidence="5">Inorganic pyrophosphatase</fullName>
        <ecNumber evidence="5">3.6.1.1</ecNumber>
    </recommendedName>
    <alternativeName>
        <fullName evidence="5">Pyrophosphate phospho-hydrolase</fullName>
        <shortName evidence="5">PPase</shortName>
    </alternativeName>
</protein>
<dbReference type="Proteomes" id="UP000626982">
    <property type="component" value="Unassembled WGS sequence"/>
</dbReference>
<evidence type="ECO:0000313" key="7">
    <source>
        <dbReference type="EMBL" id="GGN78430.1"/>
    </source>
</evidence>
<comment type="cofactor">
    <cofactor evidence="1 5">
        <name>Mg(2+)</name>
        <dbReference type="ChEBI" id="CHEBI:18420"/>
    </cofactor>
</comment>
<evidence type="ECO:0000256" key="3">
    <source>
        <dbReference type="ARBA" id="ARBA00022801"/>
    </source>
</evidence>
<proteinExistence type="inferred from homology"/>
<comment type="subunit">
    <text evidence="5">Homohexamer.</text>
</comment>
<comment type="caution">
    <text evidence="7">The sequence shown here is derived from an EMBL/GenBank/DDBJ whole genome shotgun (WGS) entry which is preliminary data.</text>
</comment>
<evidence type="ECO:0000256" key="5">
    <source>
        <dbReference type="HAMAP-Rule" id="MF_00209"/>
    </source>
</evidence>
<dbReference type="HAMAP" id="MF_00209">
    <property type="entry name" value="Inorganic_PPase"/>
    <property type="match status" value="1"/>
</dbReference>
<feature type="active site" description="Proton acceptor" evidence="5">
    <location>
        <position position="102"/>
    </location>
</feature>
<comment type="similarity">
    <text evidence="5">Belongs to the PPase family.</text>
</comment>
<comment type="subcellular location">
    <subcellularLocation>
        <location evidence="5">Cytoplasm</location>
    </subcellularLocation>
</comment>
<feature type="binding site" evidence="5">
    <location>
        <position position="55"/>
    </location>
    <ligand>
        <name>substrate</name>
    </ligand>
</feature>
<feature type="binding site" evidence="5">
    <location>
        <position position="21"/>
    </location>
    <ligand>
        <name>Mg(2+)</name>
        <dbReference type="ChEBI" id="CHEBI:18420"/>
        <label>2</label>
    </ligand>
</feature>
<dbReference type="CDD" id="cd00412">
    <property type="entry name" value="pyrophosphatase"/>
    <property type="match status" value="1"/>
</dbReference>
<dbReference type="Pfam" id="PF00719">
    <property type="entry name" value="Pyrophosphatase"/>
    <property type="match status" value="1"/>
</dbReference>
<evidence type="ECO:0000256" key="2">
    <source>
        <dbReference type="ARBA" id="ARBA00022723"/>
    </source>
</evidence>
<feature type="binding site" evidence="5">
    <location>
        <position position="139"/>
    </location>
    <ligand>
        <name>substrate</name>
    </ligand>
</feature>
<keyword evidence="5" id="KW-0963">Cytoplasm</keyword>
<comment type="catalytic activity">
    <reaction evidence="5">
        <text>diphosphate + H2O = 2 phosphate + H(+)</text>
        <dbReference type="Rhea" id="RHEA:24576"/>
        <dbReference type="ChEBI" id="CHEBI:15377"/>
        <dbReference type="ChEBI" id="CHEBI:15378"/>
        <dbReference type="ChEBI" id="CHEBI:33019"/>
        <dbReference type="ChEBI" id="CHEBI:43474"/>
        <dbReference type="EC" id="3.6.1.1"/>
    </reaction>
</comment>
<comment type="function">
    <text evidence="5">Catalyzes the hydrolysis of inorganic pyrophosphate (PPi) forming two phosphate ions.</text>
</comment>
<dbReference type="Gene3D" id="3.90.80.10">
    <property type="entry name" value="Inorganic pyrophosphatase"/>
    <property type="match status" value="1"/>
</dbReference>
<evidence type="ECO:0000256" key="6">
    <source>
        <dbReference type="SAM" id="MobiDB-lite"/>
    </source>
</evidence>
<reference evidence="8" key="1">
    <citation type="journal article" date="2019" name="Int. J. Syst. Evol. Microbiol.">
        <title>The Global Catalogue of Microorganisms (GCM) 10K type strain sequencing project: providing services to taxonomists for standard genome sequencing and annotation.</title>
        <authorList>
            <consortium name="The Broad Institute Genomics Platform"/>
            <consortium name="The Broad Institute Genome Sequencing Center for Infectious Disease"/>
            <person name="Wu L."/>
            <person name="Ma J."/>
        </authorList>
    </citation>
    <scope>NUCLEOTIDE SEQUENCE [LARGE SCALE GENOMIC DNA]</scope>
    <source>
        <strain evidence="8">CGMCC 1.6960</strain>
    </source>
</reference>
<keyword evidence="3 5" id="KW-0378">Hydrolase</keyword>
<sequence>MPIPHPTEKEPILAAYDVVIEIPKGSRNKYEVDHETGRVYLDRVLFTTFVYPTDYGFFDETLGLDGDPVDALVLLDHPVPPGVFVKVRPVGQLNMEDDGGIDTKVICVLEKDPRWAHIQEIEDVPQQLRNEIEHFFLHYKDLEPGKWAKLGGWEGKAAAEATVQAGFDAFKAAGHDQGDGSVEAPQPGRQD</sequence>
<feature type="binding site" evidence="5">
    <location>
        <position position="102"/>
    </location>
    <ligand>
        <name>Mg(2+)</name>
        <dbReference type="ChEBI" id="CHEBI:18420"/>
        <label>1</label>
    </ligand>
</feature>
<feature type="binding site" evidence="5">
    <location>
        <position position="70"/>
    </location>
    <ligand>
        <name>Mg(2+)</name>
        <dbReference type="ChEBI" id="CHEBI:18420"/>
        <label>2</label>
    </ligand>
</feature>
<feature type="binding site" evidence="5">
    <location>
        <position position="70"/>
    </location>
    <ligand>
        <name>Mg(2+)</name>
        <dbReference type="ChEBI" id="CHEBI:18420"/>
        <label>1</label>
    </ligand>
</feature>
<feature type="binding site" evidence="5">
    <location>
        <position position="97"/>
    </location>
    <ligand>
        <name>Mg(2+)</name>
        <dbReference type="ChEBI" id="CHEBI:18420"/>
        <label>3</label>
    </ligand>
</feature>
<name>A0ABQ2KBX2_9MICO</name>
<dbReference type="InterPro" id="IPR008162">
    <property type="entry name" value="Pyrophosphatase"/>
</dbReference>
<dbReference type="EMBL" id="BMLM01000001">
    <property type="protein sequence ID" value="GGN78430.1"/>
    <property type="molecule type" value="Genomic_DNA"/>
</dbReference>
<gene>
    <name evidence="5 7" type="primary">ppa</name>
    <name evidence="7" type="ORF">GCM10010968_04230</name>
</gene>
<keyword evidence="4 5" id="KW-0460">Magnesium</keyword>
<evidence type="ECO:0000256" key="4">
    <source>
        <dbReference type="ARBA" id="ARBA00022842"/>
    </source>
</evidence>
<feature type="region of interest" description="Disordered" evidence="6">
    <location>
        <begin position="169"/>
        <end position="191"/>
    </location>
</feature>
<dbReference type="SUPFAM" id="SSF50324">
    <property type="entry name" value="Inorganic pyrophosphatase"/>
    <property type="match status" value="1"/>
</dbReference>